<name>A0ABQ0PF07_9PROT</name>
<sequence>MADASIVLKADVTRPAGQHDNGPPRAGGRGKKHTQPVTTIQGQMENPPVPAMVRGNGGRGLTIMVLRESH</sequence>
<evidence type="ECO:0008006" key="4">
    <source>
        <dbReference type="Google" id="ProtNLM"/>
    </source>
</evidence>
<protein>
    <recommendedName>
        <fullName evidence="4">Transposase</fullName>
    </recommendedName>
</protein>
<comment type="caution">
    <text evidence="2">The sequence shown here is derived from an EMBL/GenBank/DDBJ whole genome shotgun (WGS) entry which is preliminary data.</text>
</comment>
<feature type="compositionally biased region" description="Polar residues" evidence="1">
    <location>
        <begin position="35"/>
        <end position="44"/>
    </location>
</feature>
<evidence type="ECO:0000313" key="2">
    <source>
        <dbReference type="EMBL" id="GBQ65852.1"/>
    </source>
</evidence>
<evidence type="ECO:0000256" key="1">
    <source>
        <dbReference type="SAM" id="MobiDB-lite"/>
    </source>
</evidence>
<feature type="region of interest" description="Disordered" evidence="1">
    <location>
        <begin position="1"/>
        <end position="57"/>
    </location>
</feature>
<proteinExistence type="predicted"/>
<reference evidence="2" key="1">
    <citation type="submission" date="2013-04" db="EMBL/GenBank/DDBJ databases">
        <title>The genome sequencing project of 58 acetic acid bacteria.</title>
        <authorList>
            <person name="Okamoto-Kainuma A."/>
            <person name="Ishikawa M."/>
            <person name="Umino S."/>
            <person name="Koizumi Y."/>
            <person name="Shiwa Y."/>
            <person name="Yoshikawa H."/>
            <person name="Matsutani M."/>
            <person name="Matsushita K."/>
        </authorList>
    </citation>
    <scope>NUCLEOTIDE SEQUENCE</scope>
    <source>
        <strain evidence="2">NRIC 0521</strain>
    </source>
</reference>
<dbReference type="Proteomes" id="UP001061452">
    <property type="component" value="Unassembled WGS sequence"/>
</dbReference>
<keyword evidence="3" id="KW-1185">Reference proteome</keyword>
<accession>A0ABQ0PF07</accession>
<organism evidence="2 3">
    <name type="scientific">Komagataeibacter intermedius NRIC 0521</name>
    <dbReference type="NCBI Taxonomy" id="1307934"/>
    <lineage>
        <taxon>Bacteria</taxon>
        <taxon>Pseudomonadati</taxon>
        <taxon>Pseudomonadota</taxon>
        <taxon>Alphaproteobacteria</taxon>
        <taxon>Acetobacterales</taxon>
        <taxon>Acetobacteraceae</taxon>
        <taxon>Komagataeibacter</taxon>
    </lineage>
</organism>
<dbReference type="EMBL" id="BAQJ01000010">
    <property type="protein sequence ID" value="GBQ65852.1"/>
    <property type="molecule type" value="Genomic_DNA"/>
</dbReference>
<gene>
    <name evidence="2" type="ORF">AA0521_0563</name>
</gene>
<evidence type="ECO:0000313" key="3">
    <source>
        <dbReference type="Proteomes" id="UP001061452"/>
    </source>
</evidence>